<protein>
    <submittedName>
        <fullName evidence="3">6828_t:CDS:1</fullName>
    </submittedName>
</protein>
<dbReference type="Proteomes" id="UP000789508">
    <property type="component" value="Unassembled WGS sequence"/>
</dbReference>
<organism evidence="3 4">
    <name type="scientific">Ambispora leptoticha</name>
    <dbReference type="NCBI Taxonomy" id="144679"/>
    <lineage>
        <taxon>Eukaryota</taxon>
        <taxon>Fungi</taxon>
        <taxon>Fungi incertae sedis</taxon>
        <taxon>Mucoromycota</taxon>
        <taxon>Glomeromycotina</taxon>
        <taxon>Glomeromycetes</taxon>
        <taxon>Archaeosporales</taxon>
        <taxon>Ambisporaceae</taxon>
        <taxon>Ambispora</taxon>
    </lineage>
</organism>
<evidence type="ECO:0000313" key="3">
    <source>
        <dbReference type="EMBL" id="CAG8774628.1"/>
    </source>
</evidence>
<dbReference type="EMBL" id="CAJVPS010054826">
    <property type="protein sequence ID" value="CAG8774628.1"/>
    <property type="molecule type" value="Genomic_DNA"/>
</dbReference>
<keyword evidence="1" id="KW-0238">DNA-binding</keyword>
<gene>
    <name evidence="3" type="ORF">ALEPTO_LOCUS14328</name>
</gene>
<accession>A0A9N9JCS6</accession>
<evidence type="ECO:0000313" key="4">
    <source>
        <dbReference type="Proteomes" id="UP000789508"/>
    </source>
</evidence>
<dbReference type="InterPro" id="IPR006600">
    <property type="entry name" value="HTH_CenpB_DNA-bd_dom"/>
</dbReference>
<name>A0A9N9JCS6_9GLOM</name>
<comment type="caution">
    <text evidence="3">The sequence shown here is derived from an EMBL/GenBank/DDBJ whole genome shotgun (WGS) entry which is preliminary data.</text>
</comment>
<sequence length="127" mass="14709">AKFSRGWLERFKRRHKLVERVRTQLAQKVPEDTPLIVKNFLQTSRIHEVPIKTTGNDKLHFTVVLGYTASGDKLLPAIIFKLKKTPKTDLMISTYISRVIRARSNGFFKNKGIIFVDRHSSHIHDDV</sequence>
<feature type="non-terminal residue" evidence="3">
    <location>
        <position position="127"/>
    </location>
</feature>
<feature type="non-terminal residue" evidence="3">
    <location>
        <position position="1"/>
    </location>
</feature>
<dbReference type="OrthoDB" id="2158935at2759"/>
<proteinExistence type="predicted"/>
<feature type="domain" description="HTH CENPB-type" evidence="2">
    <location>
        <begin position="1"/>
        <end position="21"/>
    </location>
</feature>
<dbReference type="GO" id="GO:0003677">
    <property type="term" value="F:DNA binding"/>
    <property type="evidence" value="ECO:0007669"/>
    <property type="project" value="UniProtKB-KW"/>
</dbReference>
<keyword evidence="4" id="KW-1185">Reference proteome</keyword>
<reference evidence="3" key="1">
    <citation type="submission" date="2021-06" db="EMBL/GenBank/DDBJ databases">
        <authorList>
            <person name="Kallberg Y."/>
            <person name="Tangrot J."/>
            <person name="Rosling A."/>
        </authorList>
    </citation>
    <scope>NUCLEOTIDE SEQUENCE</scope>
    <source>
        <strain evidence="3">FL130A</strain>
    </source>
</reference>
<dbReference type="AlphaFoldDB" id="A0A9N9JCS6"/>
<evidence type="ECO:0000259" key="2">
    <source>
        <dbReference type="PROSITE" id="PS51253"/>
    </source>
</evidence>
<dbReference type="PROSITE" id="PS51253">
    <property type="entry name" value="HTH_CENPB"/>
    <property type="match status" value="1"/>
</dbReference>
<evidence type="ECO:0000256" key="1">
    <source>
        <dbReference type="ARBA" id="ARBA00023125"/>
    </source>
</evidence>